<evidence type="ECO:0000256" key="1">
    <source>
        <dbReference type="SAM" id="MobiDB-lite"/>
    </source>
</evidence>
<evidence type="ECO:0000313" key="4">
    <source>
        <dbReference type="Proteomes" id="UP000292373"/>
    </source>
</evidence>
<dbReference type="Proteomes" id="UP000292373">
    <property type="component" value="Unassembled WGS sequence"/>
</dbReference>
<dbReference type="OrthoDB" id="284233at2"/>
<comment type="caution">
    <text evidence="3">The sequence shown here is derived from an EMBL/GenBank/DDBJ whole genome shotgun (WGS) entry which is preliminary data.</text>
</comment>
<dbReference type="InterPro" id="IPR025442">
    <property type="entry name" value="DUF4185"/>
</dbReference>
<organism evidence="3 4">
    <name type="scientific">Propioniciclava sinopodophylli</name>
    <dbReference type="NCBI Taxonomy" id="1837344"/>
    <lineage>
        <taxon>Bacteria</taxon>
        <taxon>Bacillati</taxon>
        <taxon>Actinomycetota</taxon>
        <taxon>Actinomycetes</taxon>
        <taxon>Propionibacteriales</taxon>
        <taxon>Propionibacteriaceae</taxon>
        <taxon>Propioniciclava</taxon>
    </lineage>
</organism>
<sequence>MLSAAADPGPARPPVLGPSSLAAAPRPGRAGLRGWLAPGLLHALVLDAAGPGLRHYERAQERPDQGWARLNLVSPDAVGPGALVVAAGVLHALVPEAGGIAHHVKAALPRIVASGEHTLDPTTWGRRGEPLPGTTVTATRDARGVLAAVGDDDGTTLWRFEGGWRRVEHLAGARDALVATGAVVADVGGELSLRLRGAWRRLGLGAGTASGSLVADAGGWLLAVPRGDVLETWRIDRDGSAARHATLTWGAGAIDGVALAPAGRGAVHALTDEEGSVVQHRRHTAGAAWMRVNCLRLHDTSAFTVEERESTKLAQVSGETDTQPVRAGGRRVTLSRSATTSGVLGTDLGVRVEHLGEDLMVFGDTHWHRRPWLTTRDAIARIEPTGPIDGLPGFTFHGAPLRVRGWGVTMREYDVPLDAFSVGDDLYGFFTSNHFRREQVMGRSVLAVHRGPVRVDPRSWRPVTFTGARTFSERYFINVSVQRLPAAALGLPGEGEVVAVWGSGSYRAGDLRLAVLDPESVTRARLGVRYWAGLSASGEPRWSDREADARPLLHPGAFGEVSVRWVPELGRFLLLGTSGPEDPIGLAVTLRTAENPWGPWSPRRRLLDWVARGMWFDDPFSRFIKAHGDGTDPVGDRIFRGQADATGAAYAPFFYDARRDGDDLVLRYTLSTWNPYQVVLMEHRLGLSEFGGPVLE</sequence>
<gene>
    <name evidence="3" type="ORF">ET989_05580</name>
</gene>
<feature type="region of interest" description="Disordered" evidence="1">
    <location>
        <begin position="1"/>
        <end position="22"/>
    </location>
</feature>
<feature type="domain" description="DUF4185" evidence="2">
    <location>
        <begin position="337"/>
        <end position="681"/>
    </location>
</feature>
<reference evidence="3 4" key="1">
    <citation type="submission" date="2019-01" db="EMBL/GenBank/DDBJ databases">
        <title>Lactibacter flavus gen. nov., sp. nov., a novel bacterium of the family Propionibacteriaceae isolated from raw milk and dairy products.</title>
        <authorList>
            <person name="Huptas C."/>
            <person name="Wenning M."/>
            <person name="Breitenwieser F."/>
            <person name="Doll E."/>
            <person name="Von Neubeck M."/>
            <person name="Busse H.-J."/>
            <person name="Scherer S."/>
        </authorList>
    </citation>
    <scope>NUCLEOTIDE SEQUENCE [LARGE SCALE GENOMIC DNA]</scope>
    <source>
        <strain evidence="3 4">KCTC 33808</strain>
    </source>
</reference>
<dbReference type="Pfam" id="PF13810">
    <property type="entry name" value="DUF4185"/>
    <property type="match status" value="1"/>
</dbReference>
<dbReference type="RefSeq" id="WP_131167572.1">
    <property type="nucleotide sequence ID" value="NZ_SDMQ01000004.1"/>
</dbReference>
<evidence type="ECO:0000259" key="2">
    <source>
        <dbReference type="Pfam" id="PF13810"/>
    </source>
</evidence>
<dbReference type="AlphaFoldDB" id="A0A4Q9KFJ4"/>
<evidence type="ECO:0000313" key="3">
    <source>
        <dbReference type="EMBL" id="TBT85923.1"/>
    </source>
</evidence>
<protein>
    <submittedName>
        <fullName evidence="3">DUF4185 domain-containing protein</fullName>
    </submittedName>
</protein>
<keyword evidence="4" id="KW-1185">Reference proteome</keyword>
<proteinExistence type="predicted"/>
<accession>A0A4Q9KFJ4</accession>
<dbReference type="EMBL" id="SDMQ01000004">
    <property type="protein sequence ID" value="TBT85923.1"/>
    <property type="molecule type" value="Genomic_DNA"/>
</dbReference>
<name>A0A4Q9KFJ4_9ACTN</name>